<comment type="caution">
    <text evidence="1">The sequence shown here is derived from an EMBL/GenBank/DDBJ whole genome shotgun (WGS) entry which is preliminary data.</text>
</comment>
<sequence>YHIKERLKQHSKYIGNIYIIVNCTESQFFCVFKEHIHNYYLKTENYKCIFKGVNSYSTLSYILGDDNCEAKYFL</sequence>
<evidence type="ECO:0000313" key="1">
    <source>
        <dbReference type="EMBL" id="PKY58362.1"/>
    </source>
</evidence>
<proteinExistence type="predicted"/>
<gene>
    <name evidence="1" type="ORF">RhiirA4_412086</name>
</gene>
<dbReference type="AlphaFoldDB" id="A0A2I1HHK4"/>
<dbReference type="EMBL" id="LLXI01002975">
    <property type="protein sequence ID" value="PKY58362.1"/>
    <property type="molecule type" value="Genomic_DNA"/>
</dbReference>
<name>A0A2I1HHK4_9GLOM</name>
<accession>A0A2I1HHK4</accession>
<organism evidence="1 2">
    <name type="scientific">Rhizophagus irregularis</name>
    <dbReference type="NCBI Taxonomy" id="588596"/>
    <lineage>
        <taxon>Eukaryota</taxon>
        <taxon>Fungi</taxon>
        <taxon>Fungi incertae sedis</taxon>
        <taxon>Mucoromycota</taxon>
        <taxon>Glomeromycotina</taxon>
        <taxon>Glomeromycetes</taxon>
        <taxon>Glomerales</taxon>
        <taxon>Glomeraceae</taxon>
        <taxon>Rhizophagus</taxon>
    </lineage>
</organism>
<keyword evidence="2" id="KW-1185">Reference proteome</keyword>
<feature type="non-terminal residue" evidence="1">
    <location>
        <position position="1"/>
    </location>
</feature>
<reference evidence="1 2" key="1">
    <citation type="submission" date="2015-10" db="EMBL/GenBank/DDBJ databases">
        <title>Genome analyses suggest a sexual origin of heterokaryosis in a supposedly ancient asexual fungus.</title>
        <authorList>
            <person name="Ropars J."/>
            <person name="Sedzielewska K."/>
            <person name="Noel J."/>
            <person name="Charron P."/>
            <person name="Farinelli L."/>
            <person name="Marton T."/>
            <person name="Kruger M."/>
            <person name="Pelin A."/>
            <person name="Brachmann A."/>
            <person name="Corradi N."/>
        </authorList>
    </citation>
    <scope>NUCLEOTIDE SEQUENCE [LARGE SCALE GENOMIC DNA]</scope>
    <source>
        <strain evidence="1 2">A4</strain>
    </source>
</reference>
<dbReference type="Proteomes" id="UP000234323">
    <property type="component" value="Unassembled WGS sequence"/>
</dbReference>
<evidence type="ECO:0000313" key="2">
    <source>
        <dbReference type="Proteomes" id="UP000234323"/>
    </source>
</evidence>
<protein>
    <submittedName>
        <fullName evidence="1">Uncharacterized protein</fullName>
    </submittedName>
</protein>